<dbReference type="PANTHER" id="PTHR34209:SF1">
    <property type="entry name" value="CALCIUM SENSING RECEPTOR, CHLOROPLASTIC"/>
    <property type="match status" value="1"/>
</dbReference>
<sequence>MSLAHLGSRMAVGRGLALSTKSRLPRLPAGHAHSTSAVQVFCAAQESSRMEGGRSSAAEKLIRGHIAAATTVGGLLLSEASPALAQDAGPAASVAAGAAPALPAIDPAQLSSGVDTAVGTLVDLLRAAGSGIKSGLGGAQDGLEAAESAYSRIAPYVDRAVDAVRPGVEAGVAKAGAAAGPALERALPAAQDALASAASGAGVDLGAVRGALGALGDLAGGVAGGALTAVHVGQGVVSALAAAPGNAGKAALAAAAAWFLLPPTLRLLGSGFRGYAGEIAPAAALNELSGWRDGVLVDLRSDREKSVAGVPDLPSAGKLVEVEYAEIGDRRARGALRDPGSLEAEVTAMQVAGLKRAKRGSPIYLLDKNGSVAKTVAKNLARQGFKRVYVVSGGFQGWQNAKLQIKPSSSVSPFEILLPGTGKYSARQTTSTRPQGRRALPSGR</sequence>
<protein>
    <recommendedName>
        <fullName evidence="2">Rhodanese domain-containing protein</fullName>
    </recommendedName>
</protein>
<dbReference type="GO" id="GO:0071277">
    <property type="term" value="P:cellular response to calcium ion"/>
    <property type="evidence" value="ECO:0007669"/>
    <property type="project" value="InterPro"/>
</dbReference>
<reference evidence="3" key="1">
    <citation type="submission" date="2015-08" db="EMBL/GenBank/DDBJ databases">
        <authorList>
            <person name="Babu N.S."/>
            <person name="Beckwith C.J."/>
            <person name="Beseler K.G."/>
            <person name="Brison A."/>
            <person name="Carone J.V."/>
            <person name="Caskin T.P."/>
            <person name="Diamond M."/>
            <person name="Durham M.E."/>
            <person name="Foxe J.M."/>
            <person name="Go M."/>
            <person name="Henderson B.A."/>
            <person name="Jones I.B."/>
            <person name="McGettigan J.A."/>
            <person name="Micheletti S.J."/>
            <person name="Nasrallah M.E."/>
            <person name="Ortiz D."/>
            <person name="Piller C.R."/>
            <person name="Privatt S.R."/>
            <person name="Schneider S.L."/>
            <person name="Sharp S."/>
            <person name="Smith T.C."/>
            <person name="Stanton J.D."/>
            <person name="Ullery H.E."/>
            <person name="Wilson R.J."/>
            <person name="Serrano M.G."/>
            <person name="Buck G."/>
            <person name="Lee V."/>
            <person name="Wang Y."/>
            <person name="Carvalho R."/>
            <person name="Voegtly L."/>
            <person name="Shi R."/>
            <person name="Duckworth R."/>
            <person name="Johnson A."/>
            <person name="Loviza R."/>
            <person name="Walstead R."/>
            <person name="Shah Z."/>
            <person name="Kiflezghi M."/>
            <person name="Wade K."/>
            <person name="Ball S.L."/>
            <person name="Bradley K.W."/>
            <person name="Asai D.J."/>
            <person name="Bowman C.A."/>
            <person name="Russell D.A."/>
            <person name="Pope W.H."/>
            <person name="Jacobs-Sera D."/>
            <person name="Hendrix R.W."/>
            <person name="Hatfull G.F."/>
        </authorList>
    </citation>
    <scope>NUCLEOTIDE SEQUENCE</scope>
</reference>
<dbReference type="EMBL" id="GDKF01002019">
    <property type="protein sequence ID" value="JAT76603.1"/>
    <property type="molecule type" value="Transcribed_RNA"/>
</dbReference>
<dbReference type="AlphaFoldDB" id="A0A1D2ACC6"/>
<organism evidence="3">
    <name type="scientific">Auxenochlorella protothecoides</name>
    <name type="common">Green microalga</name>
    <name type="synonym">Chlorella protothecoides</name>
    <dbReference type="NCBI Taxonomy" id="3075"/>
    <lineage>
        <taxon>Eukaryota</taxon>
        <taxon>Viridiplantae</taxon>
        <taxon>Chlorophyta</taxon>
        <taxon>core chlorophytes</taxon>
        <taxon>Trebouxiophyceae</taxon>
        <taxon>Chlorellales</taxon>
        <taxon>Chlorellaceae</taxon>
        <taxon>Auxenochlorella</taxon>
    </lineage>
</organism>
<feature type="region of interest" description="Disordered" evidence="1">
    <location>
        <begin position="422"/>
        <end position="444"/>
    </location>
</feature>
<dbReference type="PANTHER" id="PTHR34209">
    <property type="entry name" value="RHODANESE/CELL CYCLE CONTROL PHOSPHATASE SUPERFAMILY PROTEIN"/>
    <property type="match status" value="1"/>
</dbReference>
<accession>A0A1D2ACC6</accession>
<dbReference type="PROSITE" id="PS50206">
    <property type="entry name" value="RHODANESE_3"/>
    <property type="match status" value="1"/>
</dbReference>
<dbReference type="Pfam" id="PF00581">
    <property type="entry name" value="Rhodanese"/>
    <property type="match status" value="1"/>
</dbReference>
<dbReference type="GO" id="GO:0090333">
    <property type="term" value="P:regulation of stomatal closure"/>
    <property type="evidence" value="ECO:0007669"/>
    <property type="project" value="InterPro"/>
</dbReference>
<evidence type="ECO:0000259" key="2">
    <source>
        <dbReference type="PROSITE" id="PS50206"/>
    </source>
</evidence>
<feature type="domain" description="Rhodanese" evidence="2">
    <location>
        <begin position="290"/>
        <end position="407"/>
    </location>
</feature>
<name>A0A1D2ACC6_AUXPR</name>
<dbReference type="SUPFAM" id="SSF52821">
    <property type="entry name" value="Rhodanese/Cell cycle control phosphatase"/>
    <property type="match status" value="1"/>
</dbReference>
<dbReference type="GO" id="GO:0009704">
    <property type="term" value="P:de-etiolation"/>
    <property type="evidence" value="ECO:0007669"/>
    <property type="project" value="InterPro"/>
</dbReference>
<dbReference type="InterPro" id="IPR044690">
    <property type="entry name" value="CAS_plant"/>
</dbReference>
<dbReference type="InterPro" id="IPR036873">
    <property type="entry name" value="Rhodanese-like_dom_sf"/>
</dbReference>
<proteinExistence type="predicted"/>
<dbReference type="Gene3D" id="3.40.250.10">
    <property type="entry name" value="Rhodanese-like domain"/>
    <property type="match status" value="1"/>
</dbReference>
<dbReference type="CDD" id="cd00158">
    <property type="entry name" value="RHOD"/>
    <property type="match status" value="1"/>
</dbReference>
<evidence type="ECO:0000313" key="3">
    <source>
        <dbReference type="EMBL" id="JAT76603.1"/>
    </source>
</evidence>
<dbReference type="InterPro" id="IPR001763">
    <property type="entry name" value="Rhodanese-like_dom"/>
</dbReference>
<dbReference type="SMART" id="SM00450">
    <property type="entry name" value="RHOD"/>
    <property type="match status" value="1"/>
</dbReference>
<evidence type="ECO:0000256" key="1">
    <source>
        <dbReference type="SAM" id="MobiDB-lite"/>
    </source>
</evidence>
<gene>
    <name evidence="3" type="ORF">g.9144</name>
</gene>